<dbReference type="GO" id="GO:0006412">
    <property type="term" value="P:translation"/>
    <property type="evidence" value="ECO:0007669"/>
    <property type="project" value="UniProtKB-KW"/>
</dbReference>
<dbReference type="InterPro" id="IPR002661">
    <property type="entry name" value="Ribosome_recyc_fac"/>
</dbReference>
<evidence type="ECO:0000256" key="3">
    <source>
        <dbReference type="ARBA" id="ARBA00024909"/>
    </source>
</evidence>
<dbReference type="InterPro" id="IPR036191">
    <property type="entry name" value="RRF_sf"/>
</dbReference>
<dbReference type="PANTHER" id="PTHR20982:SF3">
    <property type="entry name" value="MITOCHONDRIAL RIBOSOME RECYCLING FACTOR PSEUDO 1"/>
    <property type="match status" value="1"/>
</dbReference>
<dbReference type="Pfam" id="PF01765">
    <property type="entry name" value="RRF"/>
    <property type="match status" value="1"/>
</dbReference>
<name>A0A1Y2CH59_9FUNG</name>
<dbReference type="Proteomes" id="UP000193642">
    <property type="component" value="Unassembled WGS sequence"/>
</dbReference>
<dbReference type="GO" id="GO:0005739">
    <property type="term" value="C:mitochondrion"/>
    <property type="evidence" value="ECO:0007669"/>
    <property type="project" value="TreeGrafter"/>
</dbReference>
<gene>
    <name evidence="6" type="ORF">BCR33DRAFT_715490</name>
</gene>
<dbReference type="OrthoDB" id="407355at2759"/>
<dbReference type="InterPro" id="IPR023584">
    <property type="entry name" value="Ribosome_recyc_fac_dom"/>
</dbReference>
<dbReference type="Gene3D" id="3.30.1360.40">
    <property type="match status" value="1"/>
</dbReference>
<dbReference type="FunFam" id="3.30.1360.40:FF:000001">
    <property type="entry name" value="Ribosome-recycling factor"/>
    <property type="match status" value="1"/>
</dbReference>
<sequence length="226" mass="25189">MFQSLSFRSVNGPLPLQHFVASRPSFSQSIPLHQSKEPASKSKGGKQQKDDDNDAPPPEFDMSKMQLKMRSCIDRANPALLDKVQVVMEKKGKGAVALSEIAQISTKDAHTLMVVLNDEDYTPFAEKSIRDAKLGLSPQKVDGSTLKVTVPKTSRNIIKSISQIAEKHRTQIRDLRATARVDLKKLKIKSTDEVKRIEDKDSKEHDVFMKDVDAAVEAKKKEVASH</sequence>
<evidence type="ECO:0000256" key="4">
    <source>
        <dbReference type="SAM" id="MobiDB-lite"/>
    </source>
</evidence>
<feature type="region of interest" description="Disordered" evidence="4">
    <location>
        <begin position="25"/>
        <end position="61"/>
    </location>
</feature>
<organism evidence="6 7">
    <name type="scientific">Rhizoclosmatium globosum</name>
    <dbReference type="NCBI Taxonomy" id="329046"/>
    <lineage>
        <taxon>Eukaryota</taxon>
        <taxon>Fungi</taxon>
        <taxon>Fungi incertae sedis</taxon>
        <taxon>Chytridiomycota</taxon>
        <taxon>Chytridiomycota incertae sedis</taxon>
        <taxon>Chytridiomycetes</taxon>
        <taxon>Chytridiales</taxon>
        <taxon>Chytriomycetaceae</taxon>
        <taxon>Rhizoclosmatium</taxon>
    </lineage>
</organism>
<dbReference type="Gene3D" id="1.10.132.20">
    <property type="entry name" value="Ribosome-recycling factor"/>
    <property type="match status" value="1"/>
</dbReference>
<comment type="similarity">
    <text evidence="1">Belongs to the RRF family.</text>
</comment>
<evidence type="ECO:0000259" key="5">
    <source>
        <dbReference type="Pfam" id="PF01765"/>
    </source>
</evidence>
<proteinExistence type="inferred from homology"/>
<dbReference type="SUPFAM" id="SSF55194">
    <property type="entry name" value="Ribosome recycling factor, RRF"/>
    <property type="match status" value="1"/>
</dbReference>
<comment type="caution">
    <text evidence="6">The sequence shown here is derived from an EMBL/GenBank/DDBJ whole genome shotgun (WGS) entry which is preliminary data.</text>
</comment>
<feature type="domain" description="Ribosome recycling factor" evidence="5">
    <location>
        <begin position="75"/>
        <end position="223"/>
    </location>
</feature>
<keyword evidence="2" id="KW-0648">Protein biosynthesis</keyword>
<reference evidence="6 7" key="1">
    <citation type="submission" date="2016-07" db="EMBL/GenBank/DDBJ databases">
        <title>Pervasive Adenine N6-methylation of Active Genes in Fungi.</title>
        <authorList>
            <consortium name="DOE Joint Genome Institute"/>
            <person name="Mondo S.J."/>
            <person name="Dannebaum R.O."/>
            <person name="Kuo R.C."/>
            <person name="Labutti K."/>
            <person name="Haridas S."/>
            <person name="Kuo A."/>
            <person name="Salamov A."/>
            <person name="Ahrendt S.R."/>
            <person name="Lipzen A."/>
            <person name="Sullivan W."/>
            <person name="Andreopoulos W.B."/>
            <person name="Clum A."/>
            <person name="Lindquist E."/>
            <person name="Daum C."/>
            <person name="Ramamoorthy G.K."/>
            <person name="Gryganskyi A."/>
            <person name="Culley D."/>
            <person name="Magnuson J.K."/>
            <person name="James T.Y."/>
            <person name="O'Malley M.A."/>
            <person name="Stajich J.E."/>
            <person name="Spatafora J.W."/>
            <person name="Visel A."/>
            <person name="Grigoriev I.V."/>
        </authorList>
    </citation>
    <scope>NUCLEOTIDE SEQUENCE [LARGE SCALE GENOMIC DNA]</scope>
    <source>
        <strain evidence="6 7">JEL800</strain>
    </source>
</reference>
<evidence type="ECO:0000256" key="2">
    <source>
        <dbReference type="ARBA" id="ARBA00022917"/>
    </source>
</evidence>
<dbReference type="STRING" id="329046.A0A1Y2CH59"/>
<dbReference type="EMBL" id="MCGO01000016">
    <property type="protein sequence ID" value="ORY46391.1"/>
    <property type="molecule type" value="Genomic_DNA"/>
</dbReference>
<protein>
    <submittedName>
        <fullName evidence="6">Ribosome recycling factor</fullName>
    </submittedName>
</protein>
<keyword evidence="7" id="KW-1185">Reference proteome</keyword>
<dbReference type="GO" id="GO:0043023">
    <property type="term" value="F:ribosomal large subunit binding"/>
    <property type="evidence" value="ECO:0007669"/>
    <property type="project" value="TreeGrafter"/>
</dbReference>
<dbReference type="PANTHER" id="PTHR20982">
    <property type="entry name" value="RIBOSOME RECYCLING FACTOR"/>
    <property type="match status" value="1"/>
</dbReference>
<dbReference type="AlphaFoldDB" id="A0A1Y2CH59"/>
<accession>A0A1Y2CH59</accession>
<comment type="function">
    <text evidence="3">Necessary for protein synthesis in mitochondria. Functions as a ribosome recycling factor in mitochondria.</text>
</comment>
<evidence type="ECO:0000313" key="7">
    <source>
        <dbReference type="Proteomes" id="UP000193642"/>
    </source>
</evidence>
<evidence type="ECO:0000313" key="6">
    <source>
        <dbReference type="EMBL" id="ORY46391.1"/>
    </source>
</evidence>
<evidence type="ECO:0000256" key="1">
    <source>
        <dbReference type="ARBA" id="ARBA00005912"/>
    </source>
</evidence>